<proteinExistence type="predicted"/>
<organism evidence="1 2">
    <name type="scientific">Ascaris lumbricoides</name>
    <name type="common">Giant roundworm</name>
    <dbReference type="NCBI Taxonomy" id="6252"/>
    <lineage>
        <taxon>Eukaryota</taxon>
        <taxon>Metazoa</taxon>
        <taxon>Ecdysozoa</taxon>
        <taxon>Nematoda</taxon>
        <taxon>Chromadorea</taxon>
        <taxon>Rhabditida</taxon>
        <taxon>Spirurina</taxon>
        <taxon>Ascaridomorpha</taxon>
        <taxon>Ascaridoidea</taxon>
        <taxon>Ascarididae</taxon>
        <taxon>Ascaris</taxon>
    </lineage>
</organism>
<evidence type="ECO:0000313" key="2">
    <source>
        <dbReference type="WBParaSite" id="ALUE_0000088501-mRNA-1"/>
    </source>
</evidence>
<name>A0A0M3HH90_ASCLU</name>
<dbReference type="WBParaSite" id="ALUE_0000088501-mRNA-1">
    <property type="protein sequence ID" value="ALUE_0000088501-mRNA-1"/>
    <property type="gene ID" value="ALUE_0000088501"/>
</dbReference>
<accession>A0A0M3HH90</accession>
<reference evidence="2" key="1">
    <citation type="submission" date="2017-02" db="UniProtKB">
        <authorList>
            <consortium name="WormBaseParasite"/>
        </authorList>
    </citation>
    <scope>IDENTIFICATION</scope>
</reference>
<evidence type="ECO:0000313" key="1">
    <source>
        <dbReference type="Proteomes" id="UP000036681"/>
    </source>
</evidence>
<protein>
    <submittedName>
        <fullName evidence="2">Transcription elongation factor A1</fullName>
    </submittedName>
</protein>
<dbReference type="AlphaFoldDB" id="A0A0M3HH90"/>
<dbReference type="Proteomes" id="UP000036681">
    <property type="component" value="Unplaced"/>
</dbReference>
<keyword evidence="1" id="KW-1185">Reference proteome</keyword>
<sequence length="82" mass="9757">MERLTSIRGNKQRILDTLREMKEKLGDNGEPDRELMAKMIASYDLLSAQEEDYMKIMQQIVVRFIISLFSIHFYCKHLEFTV</sequence>